<accession>A0A6C0C7Q3</accession>
<dbReference type="AlphaFoldDB" id="A0A6C0C7Q3"/>
<organism evidence="1">
    <name type="scientific">viral metagenome</name>
    <dbReference type="NCBI Taxonomy" id="1070528"/>
    <lineage>
        <taxon>unclassified sequences</taxon>
        <taxon>metagenomes</taxon>
        <taxon>organismal metagenomes</taxon>
    </lineage>
</organism>
<protein>
    <submittedName>
        <fullName evidence="1">Uncharacterized protein</fullName>
    </submittedName>
</protein>
<reference evidence="1" key="1">
    <citation type="journal article" date="2020" name="Nature">
        <title>Giant virus diversity and host interactions through global metagenomics.</title>
        <authorList>
            <person name="Schulz F."/>
            <person name="Roux S."/>
            <person name="Paez-Espino D."/>
            <person name="Jungbluth S."/>
            <person name="Walsh D.A."/>
            <person name="Denef V.J."/>
            <person name="McMahon K.D."/>
            <person name="Konstantinidis K.T."/>
            <person name="Eloe-Fadrosh E.A."/>
            <person name="Kyrpides N.C."/>
            <person name="Woyke T."/>
        </authorList>
    </citation>
    <scope>NUCLEOTIDE SEQUENCE</scope>
    <source>
        <strain evidence="1">GVMAG-M-3300020192-26</strain>
    </source>
</reference>
<name>A0A6C0C7Q3_9ZZZZ</name>
<evidence type="ECO:0000313" key="1">
    <source>
        <dbReference type="EMBL" id="QHT00598.1"/>
    </source>
</evidence>
<sequence length="73" mass="8230">MNRVRKDACMCLFGNLDYQNGKVIDTLFGYSGIYLNVTGDRDAVKGKEVLNNRFFILSINYELCASTLGEIVK</sequence>
<proteinExistence type="predicted"/>
<dbReference type="EMBL" id="MN739356">
    <property type="protein sequence ID" value="QHT00598.1"/>
    <property type="molecule type" value="Genomic_DNA"/>
</dbReference>